<dbReference type="AlphaFoldDB" id="A0AAW1IBJ7"/>
<gene>
    <name evidence="1" type="ORF">QE152_g37198</name>
</gene>
<name>A0AAW1IBJ7_POPJA</name>
<evidence type="ECO:0000313" key="1">
    <source>
        <dbReference type="EMBL" id="KAK9686421.1"/>
    </source>
</evidence>
<accession>A0AAW1IBJ7</accession>
<dbReference type="Proteomes" id="UP001458880">
    <property type="component" value="Unassembled WGS sequence"/>
</dbReference>
<reference evidence="1 2" key="1">
    <citation type="journal article" date="2024" name="BMC Genomics">
        <title>De novo assembly and annotation of Popillia japonica's genome with initial clues to its potential as an invasive pest.</title>
        <authorList>
            <person name="Cucini C."/>
            <person name="Boschi S."/>
            <person name="Funari R."/>
            <person name="Cardaioli E."/>
            <person name="Iannotti N."/>
            <person name="Marturano G."/>
            <person name="Paoli F."/>
            <person name="Bruttini M."/>
            <person name="Carapelli A."/>
            <person name="Frati F."/>
            <person name="Nardi F."/>
        </authorList>
    </citation>
    <scope>NUCLEOTIDE SEQUENCE [LARGE SCALE GENOMIC DNA]</scope>
    <source>
        <strain evidence="1">DMR45628</strain>
    </source>
</reference>
<keyword evidence="2" id="KW-1185">Reference proteome</keyword>
<sequence length="83" mass="9536">MSDYEKDQANLQKLLNEFLPDDEPEPFSARFSEEFFPSSDSDSSSFEQVPRKKLFIDEALPQHIATETNRYASQTIFGVVNKS</sequence>
<proteinExistence type="predicted"/>
<comment type="caution">
    <text evidence="1">The sequence shown here is derived from an EMBL/GenBank/DDBJ whole genome shotgun (WGS) entry which is preliminary data.</text>
</comment>
<protein>
    <submittedName>
        <fullName evidence="1">Uncharacterized protein</fullName>
    </submittedName>
</protein>
<organism evidence="1 2">
    <name type="scientific">Popillia japonica</name>
    <name type="common">Japanese beetle</name>
    <dbReference type="NCBI Taxonomy" id="7064"/>
    <lineage>
        <taxon>Eukaryota</taxon>
        <taxon>Metazoa</taxon>
        <taxon>Ecdysozoa</taxon>
        <taxon>Arthropoda</taxon>
        <taxon>Hexapoda</taxon>
        <taxon>Insecta</taxon>
        <taxon>Pterygota</taxon>
        <taxon>Neoptera</taxon>
        <taxon>Endopterygota</taxon>
        <taxon>Coleoptera</taxon>
        <taxon>Polyphaga</taxon>
        <taxon>Scarabaeiformia</taxon>
        <taxon>Scarabaeidae</taxon>
        <taxon>Rutelinae</taxon>
        <taxon>Popillia</taxon>
    </lineage>
</organism>
<dbReference type="EMBL" id="JASPKY010000707">
    <property type="protein sequence ID" value="KAK9686421.1"/>
    <property type="molecule type" value="Genomic_DNA"/>
</dbReference>
<evidence type="ECO:0000313" key="2">
    <source>
        <dbReference type="Proteomes" id="UP001458880"/>
    </source>
</evidence>